<dbReference type="Pfam" id="PF10282">
    <property type="entry name" value="Lactonase"/>
    <property type="match status" value="1"/>
</dbReference>
<dbReference type="GO" id="GO:0017057">
    <property type="term" value="F:6-phosphogluconolactonase activity"/>
    <property type="evidence" value="ECO:0007669"/>
    <property type="project" value="TreeGrafter"/>
</dbReference>
<dbReference type="EMBL" id="BQKY01000005">
    <property type="protein sequence ID" value="GJN89675.1"/>
    <property type="molecule type" value="Genomic_DNA"/>
</dbReference>
<proteinExistence type="inferred from homology"/>
<dbReference type="PANTHER" id="PTHR30344">
    <property type="entry name" value="6-PHOSPHOGLUCONOLACTONASE-RELATED"/>
    <property type="match status" value="1"/>
</dbReference>
<reference evidence="2 3" key="1">
    <citation type="submission" date="2021-12" db="EMBL/GenBank/DDBJ databases">
        <title>High titer production of polyol ester of fatty acids by Rhodotorula paludigena BS15 towards product separation-free biomass refinery.</title>
        <authorList>
            <person name="Mano J."/>
            <person name="Ono H."/>
            <person name="Tanaka T."/>
            <person name="Naito K."/>
            <person name="Sushida H."/>
            <person name="Ike M."/>
            <person name="Tokuyasu K."/>
            <person name="Kitaoka M."/>
        </authorList>
    </citation>
    <scope>NUCLEOTIDE SEQUENCE [LARGE SCALE GENOMIC DNA]</scope>
    <source>
        <strain evidence="2 3">BS15</strain>
    </source>
</reference>
<dbReference type="Gene3D" id="2.130.10.10">
    <property type="entry name" value="YVTN repeat-like/Quinoprotein amine dehydrogenase"/>
    <property type="match status" value="1"/>
</dbReference>
<dbReference type="Proteomes" id="UP001342314">
    <property type="component" value="Unassembled WGS sequence"/>
</dbReference>
<dbReference type="InterPro" id="IPR050282">
    <property type="entry name" value="Cycloisomerase_2"/>
</dbReference>
<dbReference type="InterPro" id="IPR011048">
    <property type="entry name" value="Haem_d1_sf"/>
</dbReference>
<name>A0AAV5GAU5_9BASI</name>
<evidence type="ECO:0000313" key="3">
    <source>
        <dbReference type="Proteomes" id="UP001342314"/>
    </source>
</evidence>
<dbReference type="PANTHER" id="PTHR30344:SF1">
    <property type="entry name" value="6-PHOSPHOGLUCONOLACTONASE"/>
    <property type="match status" value="1"/>
</dbReference>
<evidence type="ECO:0008006" key="4">
    <source>
        <dbReference type="Google" id="ProtNLM"/>
    </source>
</evidence>
<evidence type="ECO:0000313" key="2">
    <source>
        <dbReference type="EMBL" id="GJN89675.1"/>
    </source>
</evidence>
<comment type="caution">
    <text evidence="2">The sequence shown here is derived from an EMBL/GenBank/DDBJ whole genome shotgun (WGS) entry which is preliminary data.</text>
</comment>
<keyword evidence="3" id="KW-1185">Reference proteome</keyword>
<sequence>MVHTLLTSGYGNEVAALSFDPAAGSLTKTHTTQIANAPTWLTLSPTHDLAYTGAEFSEPDGVLTALAFDRATGAVREVSTATVGAGPVHFALSRDGTSLYSANYGSGSVSRVQLDADGTFVPGSSESLSFKGTGPNKARQEAPHPHGIYVDPTGKYLLCADLGTDVLRVFDIASGAPVALPSISLPPGNGPRHLLLASPTAAASGKTLLYLIEELSNTIAVFEVEYPRDGAEQPALSLKEIQREVSILPADATDTPGDWTAAELAFSPCGRFLYASNRSPVDNPAAYDTLTVFSLAASGALVVPPVQYVNLGGRGPRHFSLDPSGQFVAVALERTSEAVVFRIGEGSKGDELVEVARVKDVKQPTCIVWLS</sequence>
<dbReference type="InterPro" id="IPR019405">
    <property type="entry name" value="Lactonase_7-beta_prop"/>
</dbReference>
<dbReference type="SUPFAM" id="SSF51004">
    <property type="entry name" value="C-terminal (heme d1) domain of cytochrome cd1-nitrite reductase"/>
    <property type="match status" value="1"/>
</dbReference>
<dbReference type="AlphaFoldDB" id="A0AAV5GAU5"/>
<evidence type="ECO:0000256" key="1">
    <source>
        <dbReference type="ARBA" id="ARBA00005564"/>
    </source>
</evidence>
<dbReference type="InterPro" id="IPR015943">
    <property type="entry name" value="WD40/YVTN_repeat-like_dom_sf"/>
</dbReference>
<protein>
    <recommendedName>
        <fullName evidence="4">6-phosphogluconolactonase</fullName>
    </recommendedName>
</protein>
<accession>A0AAV5GAU5</accession>
<gene>
    <name evidence="2" type="ORF">Rhopal_002662-T1</name>
</gene>
<comment type="similarity">
    <text evidence="1">Belongs to the cycloisomerase 2 family.</text>
</comment>
<organism evidence="2 3">
    <name type="scientific">Rhodotorula paludigena</name>
    <dbReference type="NCBI Taxonomy" id="86838"/>
    <lineage>
        <taxon>Eukaryota</taxon>
        <taxon>Fungi</taxon>
        <taxon>Dikarya</taxon>
        <taxon>Basidiomycota</taxon>
        <taxon>Pucciniomycotina</taxon>
        <taxon>Microbotryomycetes</taxon>
        <taxon>Sporidiobolales</taxon>
        <taxon>Sporidiobolaceae</taxon>
        <taxon>Rhodotorula</taxon>
    </lineage>
</organism>